<proteinExistence type="predicted"/>
<dbReference type="RefSeq" id="WP_104993787.1">
    <property type="nucleotide sequence ID" value="NZ_CP025494.1"/>
</dbReference>
<feature type="transmembrane region" description="Helical" evidence="1">
    <location>
        <begin position="341"/>
        <end position="360"/>
    </location>
</feature>
<evidence type="ECO:0000313" key="2">
    <source>
        <dbReference type="EMBL" id="AVE03887.1"/>
    </source>
</evidence>
<reference evidence="2 3" key="1">
    <citation type="submission" date="2017-12" db="EMBL/GenBank/DDBJ databases">
        <title>Genome sequence of Pseudomonas palleroniana MAB3.</title>
        <authorList>
            <person name="Nascimento F.X."/>
        </authorList>
    </citation>
    <scope>NUCLEOTIDE SEQUENCE [LARGE SCALE GENOMIC DNA]</scope>
    <source>
        <strain evidence="2 3">MAB3</strain>
    </source>
</reference>
<dbReference type="AlphaFoldDB" id="A0A2L1J5X9"/>
<keyword evidence="1" id="KW-0812">Transmembrane</keyword>
<gene>
    <name evidence="2" type="ORF">CYL20_04785</name>
</gene>
<dbReference type="Proteomes" id="UP000237830">
    <property type="component" value="Chromosome"/>
</dbReference>
<protein>
    <recommendedName>
        <fullName evidence="4">Alpha/beta hydrolase</fullName>
    </recommendedName>
</protein>
<accession>A0A2L1J5X9</accession>
<name>A0A2L1J5X9_9PSED</name>
<keyword evidence="1" id="KW-1133">Transmembrane helix</keyword>
<sequence>MNTSESQASRWRAEISRRLELGDGLEFTLAHFAQTVGVEASDQALNTFIEELVASAAVRRIETYRCPLCPYVFAPGTAKAITMCPNCHADYQQEGEEVIIEYFYRLVGETSRDIRWVIVIHGMNSRAPWQEEFSWQIANRLRYSAPVLIYKYGWATVDVLIKPLHRRLARQLGERIRIAINQAMDSQRPSSPDIIAHSFGTRLFSLILEDPKFIDLKFGRVITAGSIVRPDFDWERPIAEGRVEAVLNHVGAKDTAVPFSQYTIPGAGPGGTVGYASISALNVRNKNFGHSDFFVPENLRGLISNDGLWHSFLTHPLAHFRPEGVFKLNVKWKPAWWPVRAFMRTLLYIVFCIFGPLSWLRRKIDP</sequence>
<keyword evidence="1" id="KW-0472">Membrane</keyword>
<evidence type="ECO:0000256" key="1">
    <source>
        <dbReference type="SAM" id="Phobius"/>
    </source>
</evidence>
<evidence type="ECO:0008006" key="4">
    <source>
        <dbReference type="Google" id="ProtNLM"/>
    </source>
</evidence>
<organism evidence="2 3">
    <name type="scientific">Pseudomonas palleroniana</name>
    <dbReference type="NCBI Taxonomy" id="191390"/>
    <lineage>
        <taxon>Bacteria</taxon>
        <taxon>Pseudomonadati</taxon>
        <taxon>Pseudomonadota</taxon>
        <taxon>Gammaproteobacteria</taxon>
        <taxon>Pseudomonadales</taxon>
        <taxon>Pseudomonadaceae</taxon>
        <taxon>Pseudomonas</taxon>
    </lineage>
</organism>
<dbReference type="EMBL" id="CP025494">
    <property type="protein sequence ID" value="AVE03887.1"/>
    <property type="molecule type" value="Genomic_DNA"/>
</dbReference>
<evidence type="ECO:0000313" key="3">
    <source>
        <dbReference type="Proteomes" id="UP000237830"/>
    </source>
</evidence>